<dbReference type="GO" id="GO:0010468">
    <property type="term" value="P:regulation of gene expression"/>
    <property type="evidence" value="ECO:0007669"/>
    <property type="project" value="TreeGrafter"/>
</dbReference>
<dbReference type="AlphaFoldDB" id="A0A420J9H0"/>
<dbReference type="GO" id="GO:0005634">
    <property type="term" value="C:nucleus"/>
    <property type="evidence" value="ECO:0007669"/>
    <property type="project" value="UniProtKB-UniRule"/>
</dbReference>
<dbReference type="PANTHER" id="PTHR46040:SF3">
    <property type="entry name" value="HIGH MOBILITY GROUP PROTEIN 2"/>
    <property type="match status" value="1"/>
</dbReference>
<sequence>MCCITELEDILTELGLAQYLEDFIEHGFDSWQTVLDITESDFDALGVKLGHRRKIQRKIAISRGISLATALDSRDTTPCEHVQGQHVKTKCEATDVTTIPGAKRKYRRHPKPDENAPDRPPSAYVIYSNMMREEIRGQNFSFSETAKYVGERWQNLSPAEKENLEQQAFIAKEKYNKELMEYKKTDLYKEYAKYLAEFKAKHSCRNSEGVVDSSKRSRIESSLSCNSYDSAGGSVTSGDVISVSSQADSTCVSKPTTACLGLRLPDFERPPSRHKSRLISDTRDTPGVPRFGSLLESPISLSRCQDAQFSDGYLNCHSRKSSFNSISPDPINHTRVKCDASYHSTPVPLLQNEKAKSLCQIPSNSLLHNNSPFESQANRRFQILPFHYRVGDRSERQLPPLLPPNLATRTDSS</sequence>
<dbReference type="Gene3D" id="1.10.150.50">
    <property type="entry name" value="Transcription Factor, Ets-1"/>
    <property type="match status" value="1"/>
</dbReference>
<evidence type="ECO:0000313" key="6">
    <source>
        <dbReference type="Proteomes" id="UP000285405"/>
    </source>
</evidence>
<organism evidence="5 6">
    <name type="scientific">Golovinomyces cichoracearum</name>
    <dbReference type="NCBI Taxonomy" id="62708"/>
    <lineage>
        <taxon>Eukaryota</taxon>
        <taxon>Fungi</taxon>
        <taxon>Dikarya</taxon>
        <taxon>Ascomycota</taxon>
        <taxon>Pezizomycotina</taxon>
        <taxon>Leotiomycetes</taxon>
        <taxon>Erysiphales</taxon>
        <taxon>Erysiphaceae</taxon>
        <taxon>Golovinomyces</taxon>
    </lineage>
</organism>
<dbReference type="Pfam" id="PF00536">
    <property type="entry name" value="SAM_1"/>
    <property type="match status" value="1"/>
</dbReference>
<evidence type="ECO:0000313" key="5">
    <source>
        <dbReference type="EMBL" id="RKF83406.1"/>
    </source>
</evidence>
<dbReference type="SMART" id="SM00398">
    <property type="entry name" value="HMG"/>
    <property type="match status" value="1"/>
</dbReference>
<dbReference type="InterPro" id="IPR013761">
    <property type="entry name" value="SAM/pointed_sf"/>
</dbReference>
<feature type="domain" description="HMG box" evidence="4">
    <location>
        <begin position="117"/>
        <end position="183"/>
    </location>
</feature>
<feature type="DNA-binding region" description="HMG box" evidence="3">
    <location>
        <begin position="117"/>
        <end position="183"/>
    </location>
</feature>
<dbReference type="CDD" id="cd09487">
    <property type="entry name" value="SAM_superfamily"/>
    <property type="match status" value="1"/>
</dbReference>
<dbReference type="SMART" id="SM00454">
    <property type="entry name" value="SAM"/>
    <property type="match status" value="1"/>
</dbReference>
<dbReference type="InterPro" id="IPR001660">
    <property type="entry name" value="SAM"/>
</dbReference>
<dbReference type="InterPro" id="IPR009071">
    <property type="entry name" value="HMG_box_dom"/>
</dbReference>
<dbReference type="SUPFAM" id="SSF47095">
    <property type="entry name" value="HMG-box"/>
    <property type="match status" value="1"/>
</dbReference>
<gene>
    <name evidence="5" type="ORF">GcC1_003028</name>
</gene>
<evidence type="ECO:0000256" key="2">
    <source>
        <dbReference type="ARBA" id="ARBA00023242"/>
    </source>
</evidence>
<dbReference type="InterPro" id="IPR051965">
    <property type="entry name" value="ChromReg_NeuronalGeneExpr"/>
</dbReference>
<keyword evidence="2 3" id="KW-0539">Nucleus</keyword>
<dbReference type="Proteomes" id="UP000285405">
    <property type="component" value="Unassembled WGS sequence"/>
</dbReference>
<evidence type="ECO:0000259" key="4">
    <source>
        <dbReference type="PROSITE" id="PS50118"/>
    </source>
</evidence>
<dbReference type="InterPro" id="IPR036910">
    <property type="entry name" value="HMG_box_dom_sf"/>
</dbReference>
<protein>
    <submittedName>
        <fullName evidence="5">Putative hmg box protein</fullName>
    </submittedName>
</protein>
<evidence type="ECO:0000256" key="1">
    <source>
        <dbReference type="ARBA" id="ARBA00023125"/>
    </source>
</evidence>
<keyword evidence="1 3" id="KW-0238">DNA-binding</keyword>
<accession>A0A420J9H0</accession>
<dbReference type="PROSITE" id="PS50118">
    <property type="entry name" value="HMG_BOX_2"/>
    <property type="match status" value="1"/>
</dbReference>
<reference evidence="5 6" key="1">
    <citation type="journal article" date="2018" name="BMC Genomics">
        <title>Comparative genome analyses reveal sequence features reflecting distinct modes of host-adaptation between dicot and monocot powdery mildew.</title>
        <authorList>
            <person name="Wu Y."/>
            <person name="Ma X."/>
            <person name="Pan Z."/>
            <person name="Kale S.D."/>
            <person name="Song Y."/>
            <person name="King H."/>
            <person name="Zhang Q."/>
            <person name="Presley C."/>
            <person name="Deng X."/>
            <person name="Wei C.I."/>
            <person name="Xiao S."/>
        </authorList>
    </citation>
    <scope>NUCLEOTIDE SEQUENCE [LARGE SCALE GENOMIC DNA]</scope>
    <source>
        <strain evidence="5">UCSC1</strain>
    </source>
</reference>
<dbReference type="SUPFAM" id="SSF47769">
    <property type="entry name" value="SAM/Pointed domain"/>
    <property type="match status" value="1"/>
</dbReference>
<dbReference type="Pfam" id="PF00505">
    <property type="entry name" value="HMG_box"/>
    <property type="match status" value="1"/>
</dbReference>
<evidence type="ECO:0000256" key="3">
    <source>
        <dbReference type="PROSITE-ProRule" id="PRU00267"/>
    </source>
</evidence>
<dbReference type="OrthoDB" id="1919336at2759"/>
<dbReference type="GO" id="GO:0003677">
    <property type="term" value="F:DNA binding"/>
    <property type="evidence" value="ECO:0007669"/>
    <property type="project" value="UniProtKB-UniRule"/>
</dbReference>
<name>A0A420J9H0_9PEZI</name>
<dbReference type="EMBL" id="MCBR01000329">
    <property type="protein sequence ID" value="RKF83406.1"/>
    <property type="molecule type" value="Genomic_DNA"/>
</dbReference>
<proteinExistence type="predicted"/>
<comment type="caution">
    <text evidence="5">The sequence shown here is derived from an EMBL/GenBank/DDBJ whole genome shotgun (WGS) entry which is preliminary data.</text>
</comment>
<dbReference type="Gene3D" id="1.10.30.10">
    <property type="entry name" value="High mobility group box domain"/>
    <property type="match status" value="1"/>
</dbReference>
<dbReference type="PANTHER" id="PTHR46040">
    <property type="entry name" value="HIGH MOBILITY GROUP PROTEIN 2"/>
    <property type="match status" value="1"/>
</dbReference>